<evidence type="ECO:0000313" key="1">
    <source>
        <dbReference type="EMBL" id="MFC3765401.1"/>
    </source>
</evidence>
<protein>
    <recommendedName>
        <fullName evidence="3">Glycoside hydrolase family 5 domain-containing protein</fullName>
    </recommendedName>
</protein>
<organism evidence="1 2">
    <name type="scientific">Tenggerimyces flavus</name>
    <dbReference type="NCBI Taxonomy" id="1708749"/>
    <lineage>
        <taxon>Bacteria</taxon>
        <taxon>Bacillati</taxon>
        <taxon>Actinomycetota</taxon>
        <taxon>Actinomycetes</taxon>
        <taxon>Propionibacteriales</taxon>
        <taxon>Nocardioidaceae</taxon>
        <taxon>Tenggerimyces</taxon>
    </lineage>
</organism>
<comment type="caution">
    <text evidence="1">The sequence shown here is derived from an EMBL/GenBank/DDBJ whole genome shotgun (WGS) entry which is preliminary data.</text>
</comment>
<dbReference type="Gene3D" id="3.20.20.80">
    <property type="entry name" value="Glycosidases"/>
    <property type="match status" value="1"/>
</dbReference>
<evidence type="ECO:0008006" key="3">
    <source>
        <dbReference type="Google" id="ProtNLM"/>
    </source>
</evidence>
<dbReference type="RefSeq" id="WP_205121217.1">
    <property type="nucleotide sequence ID" value="NZ_JAFBCM010000001.1"/>
</dbReference>
<name>A0ABV7YJB7_9ACTN</name>
<sequence length="542" mass="59195">MVTSDLERRDGSGVSIDSNGPYFVADGERWFPSGWCCATPMALGPGEFERMAAWGCNTVRIWPDPNESGRLPDELPRILAAAGEAGIRTAVTMLNLGELSDLFIPTPNLKRTNNAYRQSCETPTDILTTEAAAEISRQRVDGFVEACQDADSVWACVVNSQTDGIYQAPFPVLESFQRAATSWLDQRERGDGKRRLKAVTSFDPLPIWSSFYDCPSHDIVALHCYSPAVYSPVDSVQGAWEVAVATAEACRRRPPGRPVYCMEYGPILHLFLRDQPLLPSSLLRRWRRNTTAAHLCAGGAGSPLLVPPVPSDPDVRPEVDTGADTGADAELDPMRMTDQVRGVPATLPAALEPEERAFRRLVRDPLLQTIDPRPVRIRAPQGTMCVAAGADDGSVLLWVASDLRLAERMDLVRRALDSDPDVSPLLGYDAGRAALEAVGACVWNPGSRALIGKLLDSRLDDVAQERVRGELDKVWRLLNGLDVSAPARNLGGLRIDLPIERRSRGFRCYDLSSGEVIEAGQMRGEIELPEVFETVVAVDPAG</sequence>
<dbReference type="InterPro" id="IPR017853">
    <property type="entry name" value="GH"/>
</dbReference>
<dbReference type="SUPFAM" id="SSF51445">
    <property type="entry name" value="(Trans)glycosidases"/>
    <property type="match status" value="1"/>
</dbReference>
<accession>A0ABV7YJB7</accession>
<dbReference type="Proteomes" id="UP001595699">
    <property type="component" value="Unassembled WGS sequence"/>
</dbReference>
<keyword evidence="2" id="KW-1185">Reference proteome</keyword>
<gene>
    <name evidence="1" type="ORF">ACFOUW_31530</name>
</gene>
<evidence type="ECO:0000313" key="2">
    <source>
        <dbReference type="Proteomes" id="UP001595699"/>
    </source>
</evidence>
<proteinExistence type="predicted"/>
<reference evidence="2" key="1">
    <citation type="journal article" date="2019" name="Int. J. Syst. Evol. Microbiol.">
        <title>The Global Catalogue of Microorganisms (GCM) 10K type strain sequencing project: providing services to taxonomists for standard genome sequencing and annotation.</title>
        <authorList>
            <consortium name="The Broad Institute Genomics Platform"/>
            <consortium name="The Broad Institute Genome Sequencing Center for Infectious Disease"/>
            <person name="Wu L."/>
            <person name="Ma J."/>
        </authorList>
    </citation>
    <scope>NUCLEOTIDE SEQUENCE [LARGE SCALE GENOMIC DNA]</scope>
    <source>
        <strain evidence="2">CGMCC 4.7241</strain>
    </source>
</reference>
<dbReference type="EMBL" id="JBHRZH010000037">
    <property type="protein sequence ID" value="MFC3765401.1"/>
    <property type="molecule type" value="Genomic_DNA"/>
</dbReference>